<feature type="transmembrane region" description="Helical" evidence="6">
    <location>
        <begin position="211"/>
        <end position="231"/>
    </location>
</feature>
<dbReference type="PIRSF" id="PIRSF035875">
    <property type="entry name" value="RNase_BN"/>
    <property type="match status" value="1"/>
</dbReference>
<evidence type="ECO:0000256" key="3">
    <source>
        <dbReference type="ARBA" id="ARBA00022692"/>
    </source>
</evidence>
<feature type="transmembrane region" description="Helical" evidence="6">
    <location>
        <begin position="138"/>
        <end position="161"/>
    </location>
</feature>
<evidence type="ECO:0000256" key="2">
    <source>
        <dbReference type="ARBA" id="ARBA00022475"/>
    </source>
</evidence>
<organism evidence="7 8">
    <name type="scientific">Mesorhizobium salmacidum</name>
    <dbReference type="NCBI Taxonomy" id="3015171"/>
    <lineage>
        <taxon>Bacteria</taxon>
        <taxon>Pseudomonadati</taxon>
        <taxon>Pseudomonadota</taxon>
        <taxon>Alphaproteobacteria</taxon>
        <taxon>Hyphomicrobiales</taxon>
        <taxon>Phyllobacteriaceae</taxon>
        <taxon>Mesorhizobium</taxon>
    </lineage>
</organism>
<keyword evidence="5 6" id="KW-0472">Membrane</keyword>
<keyword evidence="8" id="KW-1185">Reference proteome</keyword>
<dbReference type="EMBL" id="JAPYKS010000024">
    <property type="protein sequence ID" value="MEI9412193.1"/>
    <property type="molecule type" value="Genomic_DNA"/>
</dbReference>
<dbReference type="PANTHER" id="PTHR30213">
    <property type="entry name" value="INNER MEMBRANE PROTEIN YHJD"/>
    <property type="match status" value="1"/>
</dbReference>
<evidence type="ECO:0000313" key="8">
    <source>
        <dbReference type="Proteomes" id="UP001387293"/>
    </source>
</evidence>
<protein>
    <submittedName>
        <fullName evidence="7">YihY/virulence factor BrkB family protein</fullName>
    </submittedName>
</protein>
<dbReference type="Proteomes" id="UP001387293">
    <property type="component" value="Unassembled WGS sequence"/>
</dbReference>
<keyword evidence="4 6" id="KW-1133">Transmembrane helix</keyword>
<evidence type="ECO:0000256" key="6">
    <source>
        <dbReference type="SAM" id="Phobius"/>
    </source>
</evidence>
<evidence type="ECO:0000256" key="1">
    <source>
        <dbReference type="ARBA" id="ARBA00004651"/>
    </source>
</evidence>
<comment type="caution">
    <text evidence="7">The sequence shown here is derived from an EMBL/GenBank/DDBJ whole genome shotgun (WGS) entry which is preliminary data.</text>
</comment>
<reference evidence="7 8" key="1">
    <citation type="submission" date="2022-12" db="EMBL/GenBank/DDBJ databases">
        <authorList>
            <person name="Muema E."/>
        </authorList>
    </citation>
    <scope>NUCLEOTIDE SEQUENCE [LARGE SCALE GENOMIC DNA]</scope>
    <source>
        <strain evidence="8">1326</strain>
    </source>
</reference>
<dbReference type="RefSeq" id="WP_337108617.1">
    <property type="nucleotide sequence ID" value="NZ_JAPYKS010000024.1"/>
</dbReference>
<dbReference type="InterPro" id="IPR017039">
    <property type="entry name" value="Virul_fac_BrkB"/>
</dbReference>
<name>A0ABU8L3Q6_9HYPH</name>
<comment type="subcellular location">
    <subcellularLocation>
        <location evidence="1">Cell membrane</location>
        <topology evidence="1">Multi-pass membrane protein</topology>
    </subcellularLocation>
</comment>
<keyword evidence="3 6" id="KW-0812">Transmembrane</keyword>
<proteinExistence type="predicted"/>
<dbReference type="Pfam" id="PF03631">
    <property type="entry name" value="Virul_fac_BrkB"/>
    <property type="match status" value="1"/>
</dbReference>
<gene>
    <name evidence="7" type="ORF">O7A60_26040</name>
</gene>
<feature type="transmembrane region" description="Helical" evidence="6">
    <location>
        <begin position="237"/>
        <end position="262"/>
    </location>
</feature>
<evidence type="ECO:0000313" key="7">
    <source>
        <dbReference type="EMBL" id="MEI9412193.1"/>
    </source>
</evidence>
<feature type="transmembrane region" description="Helical" evidence="6">
    <location>
        <begin position="89"/>
        <end position="117"/>
    </location>
</feature>
<evidence type="ECO:0000256" key="4">
    <source>
        <dbReference type="ARBA" id="ARBA00022989"/>
    </source>
</evidence>
<sequence length="293" mass="30356">MLEAWRIAKASVAGFIADGALSHGAAMAFFAVTSLGPVLLLVVAVAGLVFGHDAARTAIAGQLSGLMGPQSAEVLQSALQSASNPKSGMIATLVGLCTLLLTASGVFGEMQSALNIIWKAKPEGSSIARLIRARTASLGLVIALGFLLLVSLAASAAISALSGWINQLLPFGSVIVEGLNILFSFFLIALLFAAIYKVLPDRELQWRDVWFGAFVTSAPFTIGKSLIGLYIGSSAVASSFGAASALIVVLLWIYYASLIFLLGAEFTHAYSLEHGSQRGGGLSSHNSSPRGGQ</sequence>
<feature type="transmembrane region" description="Helical" evidence="6">
    <location>
        <begin position="28"/>
        <end position="50"/>
    </location>
</feature>
<keyword evidence="2" id="KW-1003">Cell membrane</keyword>
<evidence type="ECO:0000256" key="5">
    <source>
        <dbReference type="ARBA" id="ARBA00023136"/>
    </source>
</evidence>
<dbReference type="PANTHER" id="PTHR30213:SF1">
    <property type="entry name" value="INNER MEMBRANE PROTEIN YHJD"/>
    <property type="match status" value="1"/>
</dbReference>
<feature type="transmembrane region" description="Helical" evidence="6">
    <location>
        <begin position="181"/>
        <end position="199"/>
    </location>
</feature>
<accession>A0ABU8L3Q6</accession>
<dbReference type="NCBIfam" id="TIGR00765">
    <property type="entry name" value="yihY_not_rbn"/>
    <property type="match status" value="1"/>
</dbReference>